<evidence type="ECO:0008006" key="4">
    <source>
        <dbReference type="Google" id="ProtNLM"/>
    </source>
</evidence>
<dbReference type="Gene3D" id="1.10.150.240">
    <property type="entry name" value="Putative phosphatase, domain 2"/>
    <property type="match status" value="1"/>
</dbReference>
<name>A0A0C9VFQ4_SPHS4</name>
<dbReference type="PRINTS" id="PR00413">
    <property type="entry name" value="HADHALOGNASE"/>
</dbReference>
<dbReference type="InterPro" id="IPR036412">
    <property type="entry name" value="HAD-like_sf"/>
</dbReference>
<evidence type="ECO:0000256" key="1">
    <source>
        <dbReference type="ARBA" id="ARBA00022801"/>
    </source>
</evidence>
<dbReference type="InterPro" id="IPR023198">
    <property type="entry name" value="PGP-like_dom2"/>
</dbReference>
<evidence type="ECO:0000313" key="3">
    <source>
        <dbReference type="Proteomes" id="UP000054279"/>
    </source>
</evidence>
<gene>
    <name evidence="2" type="ORF">M422DRAFT_32321</name>
</gene>
<evidence type="ECO:0000313" key="2">
    <source>
        <dbReference type="EMBL" id="KIJ40272.1"/>
    </source>
</evidence>
<dbReference type="HOGENOM" id="CLU_045011_3_1_1"/>
<protein>
    <recommendedName>
        <fullName evidence="4">Haloacid dehalogenase, type II</fullName>
    </recommendedName>
</protein>
<dbReference type="Proteomes" id="UP000054279">
    <property type="component" value="Unassembled WGS sequence"/>
</dbReference>
<dbReference type="InterPro" id="IPR006439">
    <property type="entry name" value="HAD-SF_hydro_IA"/>
</dbReference>
<organism evidence="2 3">
    <name type="scientific">Sphaerobolus stellatus (strain SS14)</name>
    <dbReference type="NCBI Taxonomy" id="990650"/>
    <lineage>
        <taxon>Eukaryota</taxon>
        <taxon>Fungi</taxon>
        <taxon>Dikarya</taxon>
        <taxon>Basidiomycota</taxon>
        <taxon>Agaricomycotina</taxon>
        <taxon>Agaricomycetes</taxon>
        <taxon>Phallomycetidae</taxon>
        <taxon>Geastrales</taxon>
        <taxon>Sphaerobolaceae</taxon>
        <taxon>Sphaerobolus</taxon>
    </lineage>
</organism>
<dbReference type="AlphaFoldDB" id="A0A0C9VFQ4"/>
<dbReference type="PANTHER" id="PTHR43316">
    <property type="entry name" value="HYDROLASE, HALOACID DELAHOGENASE-RELATED"/>
    <property type="match status" value="1"/>
</dbReference>
<dbReference type="SUPFAM" id="SSF56784">
    <property type="entry name" value="HAD-like"/>
    <property type="match status" value="1"/>
</dbReference>
<sequence length="241" mass="26546">MSPTKYIAFNLYGTLLDTSSISKKCGEFLPASANAAAITAEMRKYQLEYTWRITAMGTGKIGLTKGLTHINILNECRQIYENFQEMTREALKHAVAEAGYPLDDSAIEEIITAYDQLTVFKDVPTTLEKLKNIPSIGTVIFSNDLKHFNETVLPFVSVDLVKAFKPFSIVYGHLAKTVGFEDKVLQLWMGSGNPFDVVGARKAGWNAIWVDRAGKGWVDQLGELSSIVTELGGIIDIVSSA</sequence>
<dbReference type="InterPro" id="IPR051540">
    <property type="entry name" value="S-2-haloacid_dehalogenase"/>
</dbReference>
<dbReference type="GO" id="GO:0016791">
    <property type="term" value="F:phosphatase activity"/>
    <property type="evidence" value="ECO:0007669"/>
    <property type="project" value="UniProtKB-ARBA"/>
</dbReference>
<dbReference type="Gene3D" id="3.40.50.1000">
    <property type="entry name" value="HAD superfamily/HAD-like"/>
    <property type="match status" value="1"/>
</dbReference>
<dbReference type="Pfam" id="PF00702">
    <property type="entry name" value="Hydrolase"/>
    <property type="match status" value="1"/>
</dbReference>
<accession>A0A0C9VFQ4</accession>
<keyword evidence="1" id="KW-0378">Hydrolase</keyword>
<keyword evidence="3" id="KW-1185">Reference proteome</keyword>
<dbReference type="PANTHER" id="PTHR43316:SF3">
    <property type="entry name" value="HALOACID DEHALOGENASE, TYPE II (AFU_ORTHOLOGUE AFUA_2G07750)-RELATED"/>
    <property type="match status" value="1"/>
</dbReference>
<proteinExistence type="predicted"/>
<dbReference type="OrthoDB" id="3256520at2759"/>
<dbReference type="EMBL" id="KN837145">
    <property type="protein sequence ID" value="KIJ40272.1"/>
    <property type="molecule type" value="Genomic_DNA"/>
</dbReference>
<dbReference type="InterPro" id="IPR023214">
    <property type="entry name" value="HAD_sf"/>
</dbReference>
<reference evidence="2 3" key="1">
    <citation type="submission" date="2014-06" db="EMBL/GenBank/DDBJ databases">
        <title>Evolutionary Origins and Diversification of the Mycorrhizal Mutualists.</title>
        <authorList>
            <consortium name="DOE Joint Genome Institute"/>
            <consortium name="Mycorrhizal Genomics Consortium"/>
            <person name="Kohler A."/>
            <person name="Kuo A."/>
            <person name="Nagy L.G."/>
            <person name="Floudas D."/>
            <person name="Copeland A."/>
            <person name="Barry K.W."/>
            <person name="Cichocki N."/>
            <person name="Veneault-Fourrey C."/>
            <person name="LaButti K."/>
            <person name="Lindquist E.A."/>
            <person name="Lipzen A."/>
            <person name="Lundell T."/>
            <person name="Morin E."/>
            <person name="Murat C."/>
            <person name="Riley R."/>
            <person name="Ohm R."/>
            <person name="Sun H."/>
            <person name="Tunlid A."/>
            <person name="Henrissat B."/>
            <person name="Grigoriev I.V."/>
            <person name="Hibbett D.S."/>
            <person name="Martin F."/>
        </authorList>
    </citation>
    <scope>NUCLEOTIDE SEQUENCE [LARGE SCALE GENOMIC DNA]</scope>
    <source>
        <strain evidence="2 3">SS14</strain>
    </source>
</reference>